<protein>
    <recommendedName>
        <fullName evidence="4">START domain-containing protein</fullName>
    </recommendedName>
</protein>
<evidence type="ECO:0008006" key="4">
    <source>
        <dbReference type="Google" id="ProtNLM"/>
    </source>
</evidence>
<name>A0A6G0X7Z5_9STRA</name>
<gene>
    <name evidence="2" type="ORF">Ae201684_007627</name>
</gene>
<accession>A0A6G0X7Z5</accession>
<dbReference type="Proteomes" id="UP000481153">
    <property type="component" value="Unassembled WGS sequence"/>
</dbReference>
<dbReference type="EMBL" id="VJMJ01000090">
    <property type="protein sequence ID" value="KAF0736039.1"/>
    <property type="molecule type" value="Genomic_DNA"/>
</dbReference>
<proteinExistence type="predicted"/>
<evidence type="ECO:0000313" key="3">
    <source>
        <dbReference type="Proteomes" id="UP000481153"/>
    </source>
</evidence>
<feature type="region of interest" description="Disordered" evidence="1">
    <location>
        <begin position="47"/>
        <end position="73"/>
    </location>
</feature>
<evidence type="ECO:0000256" key="1">
    <source>
        <dbReference type="SAM" id="MobiDB-lite"/>
    </source>
</evidence>
<comment type="caution">
    <text evidence="2">The sequence shown here is derived from an EMBL/GenBank/DDBJ whole genome shotgun (WGS) entry which is preliminary data.</text>
</comment>
<reference evidence="2 3" key="1">
    <citation type="submission" date="2019-07" db="EMBL/GenBank/DDBJ databases">
        <title>Genomics analysis of Aphanomyces spp. identifies a new class of oomycete effector associated with host adaptation.</title>
        <authorList>
            <person name="Gaulin E."/>
        </authorList>
    </citation>
    <scope>NUCLEOTIDE SEQUENCE [LARGE SCALE GENOMIC DNA]</scope>
    <source>
        <strain evidence="2 3">ATCC 201684</strain>
    </source>
</reference>
<dbReference type="AlphaFoldDB" id="A0A6G0X7Z5"/>
<organism evidence="2 3">
    <name type="scientific">Aphanomyces euteiches</name>
    <dbReference type="NCBI Taxonomy" id="100861"/>
    <lineage>
        <taxon>Eukaryota</taxon>
        <taxon>Sar</taxon>
        <taxon>Stramenopiles</taxon>
        <taxon>Oomycota</taxon>
        <taxon>Saprolegniomycetes</taxon>
        <taxon>Saprolegniales</taxon>
        <taxon>Verrucalvaceae</taxon>
        <taxon>Aphanomyces</taxon>
    </lineage>
</organism>
<keyword evidence="3" id="KW-1185">Reference proteome</keyword>
<dbReference type="VEuPathDB" id="FungiDB:AeMF1_001869"/>
<sequence>MSVVDDWDFGADLDFLLPGVTDLEADLASVCDLFPAEPVVDLVEPSKAEPAKWTTQRTGKPKSPCSKKTQTASQRETIQSLQKQVGALEDQLVHVKYAKSTSGKEGQWATLAKRQRHDARKALDEQQELQEAVEFNDSFIGKLVSLLRKRPRLQDNLVKDWHIYKLPAEQSQRHRAIHGIADQQRARKSTEYINAGLVTQSENIVRVRPVVHAKAQAVKYEVVSYIRLPAPCAAVSRALWQVYAAGDKTPPSSSSAQVIREQVDEHTIYERFTDTRDGVTSYACTVRKYFADDHEHLIVLQSVLEDEMHPHMASGAVENESVWVAIEPLDDLSCCVKLLVHLIFDASTYPSGKYDRSIEAITESLGDVKLEEKIPPDGFFVTGILIPQAVDKFPGYASFVSRRIQLKAALRRAVYEKVRDFQQSTKSMSNPRRRRLHVFPPCALHVSQHETADLVQRVVYTAVAASCSPMPHGGYYSKSKMMLSLLSTTNPSLGGEVPRLCSAQYAAGSKSKRPCGRLCTVQFVISTEGSDQCPGQESQRNQRTGIDFITAMIFQS</sequence>
<evidence type="ECO:0000313" key="2">
    <source>
        <dbReference type="EMBL" id="KAF0736039.1"/>
    </source>
</evidence>